<dbReference type="SUPFAM" id="SSF54928">
    <property type="entry name" value="RNA-binding domain, RBD"/>
    <property type="match status" value="1"/>
</dbReference>
<feature type="compositionally biased region" description="Low complexity" evidence="3">
    <location>
        <begin position="261"/>
        <end position="271"/>
    </location>
</feature>
<feature type="compositionally biased region" description="Basic and acidic residues" evidence="3">
    <location>
        <begin position="113"/>
        <end position="122"/>
    </location>
</feature>
<protein>
    <recommendedName>
        <fullName evidence="7">G3BP-like protein</fullName>
    </recommendedName>
</protein>
<reference evidence="6" key="1">
    <citation type="submission" date="2020-07" db="EMBL/GenBank/DDBJ databases">
        <authorList>
            <person name="Lin J."/>
        </authorList>
    </citation>
    <scope>NUCLEOTIDE SEQUENCE</scope>
</reference>
<evidence type="ECO:0000256" key="2">
    <source>
        <dbReference type="PROSITE-ProRule" id="PRU00176"/>
    </source>
</evidence>
<feature type="domain" description="NTF2" evidence="5">
    <location>
        <begin position="18"/>
        <end position="100"/>
    </location>
</feature>
<feature type="region of interest" description="Disordered" evidence="3">
    <location>
        <begin position="241"/>
        <end position="281"/>
    </location>
</feature>
<dbReference type="CDD" id="cd00590">
    <property type="entry name" value="RRM_SF"/>
    <property type="match status" value="1"/>
</dbReference>
<dbReference type="Gene3D" id="3.30.70.330">
    <property type="match status" value="1"/>
</dbReference>
<dbReference type="InterPro" id="IPR012677">
    <property type="entry name" value="Nucleotide-bd_a/b_plait_sf"/>
</dbReference>
<evidence type="ECO:0000256" key="1">
    <source>
        <dbReference type="ARBA" id="ARBA00022884"/>
    </source>
</evidence>
<feature type="region of interest" description="Disordered" evidence="3">
    <location>
        <begin position="111"/>
        <end position="214"/>
    </location>
</feature>
<feature type="region of interest" description="Disordered" evidence="3">
    <location>
        <begin position="361"/>
        <end position="417"/>
    </location>
</feature>
<dbReference type="PANTHER" id="PTHR10693:SF20">
    <property type="entry name" value="AT27578P"/>
    <property type="match status" value="1"/>
</dbReference>
<dbReference type="GO" id="GO:0003729">
    <property type="term" value="F:mRNA binding"/>
    <property type="evidence" value="ECO:0007669"/>
    <property type="project" value="TreeGrafter"/>
</dbReference>
<dbReference type="AlphaFoldDB" id="A0A6V7PI24"/>
<sequence length="478" mass="51175">MATPQSAPSGSAPPAQVVGNAFVPQYYHILHQSPDLVYRFYQESSKLGRPGSHGDMISVTTLDAINEKILSMDFLRAEIKTVDAQQSLGGGVIEKGFFVLNDIFRYVPEAGEGEGKGERAEEAEGLANGTGDPLPSQQDSIPQEEQHLQDQPVAPPEEEAEEENEEEVYDPSDNEAEPVVEEEAPVAEVIDEPPNSSQAAVADSSAPAPHDEAPKKSYASIVKVMKDNAAPLSVQTHVPARAAPAKSDRQAVPAPAPAPAAIPDIPIASSSTESSNVQEPEADGYSIYVRSLPLTATPAQLEEEFKRFGAIKPGGIQVRSNKLQGFCFGFVEFEEASAVQSAIEASPITIGGRQAFVEEKRATGSRVGNRGRFAPGRGGSSFRNDGMRGRGNYGGGRGYGRGDYNNRPDFGSRGGGRGGYSNRGVMLDIRGLIMVVVVTDPVHHLQMLPPNKNQKQICNSQVLFFWSSDYPGLNALKS</sequence>
<dbReference type="InterPro" id="IPR002075">
    <property type="entry name" value="NTF2_dom"/>
</dbReference>
<dbReference type="PANTHER" id="PTHR10693">
    <property type="entry name" value="RAS GTPASE-ACTIVATING PROTEIN-BINDING PROTEIN"/>
    <property type="match status" value="1"/>
</dbReference>
<dbReference type="SUPFAM" id="SSF54427">
    <property type="entry name" value="NTF2-like"/>
    <property type="match status" value="1"/>
</dbReference>
<dbReference type="InterPro" id="IPR018222">
    <property type="entry name" value="Nuclear_transport_factor_2_euk"/>
</dbReference>
<dbReference type="SMART" id="SM00360">
    <property type="entry name" value="RRM"/>
    <property type="match status" value="1"/>
</dbReference>
<evidence type="ECO:0008006" key="7">
    <source>
        <dbReference type="Google" id="ProtNLM"/>
    </source>
</evidence>
<dbReference type="InterPro" id="IPR000504">
    <property type="entry name" value="RRM_dom"/>
</dbReference>
<keyword evidence="1 2" id="KW-0694">RNA-binding</keyword>
<evidence type="ECO:0000256" key="3">
    <source>
        <dbReference type="SAM" id="MobiDB-lite"/>
    </source>
</evidence>
<dbReference type="FunFam" id="3.30.70.330:FF:000589">
    <property type="entry name" value="RNA-binding protein-like"/>
    <property type="match status" value="1"/>
</dbReference>
<feature type="domain" description="RRM" evidence="4">
    <location>
        <begin position="285"/>
        <end position="362"/>
    </location>
</feature>
<dbReference type="PROSITE" id="PS50177">
    <property type="entry name" value="NTF2_DOMAIN"/>
    <property type="match status" value="1"/>
</dbReference>
<dbReference type="Gene3D" id="3.10.450.50">
    <property type="match status" value="1"/>
</dbReference>
<feature type="compositionally biased region" description="Acidic residues" evidence="3">
    <location>
        <begin position="156"/>
        <end position="191"/>
    </location>
</feature>
<gene>
    <name evidence="6" type="ORF">CB5_LOCUS13524</name>
</gene>
<dbReference type="InterPro" id="IPR039539">
    <property type="entry name" value="Ras_GTPase_bind_prot"/>
</dbReference>
<feature type="compositionally biased region" description="Gly residues" evidence="3">
    <location>
        <begin position="389"/>
        <end position="401"/>
    </location>
</feature>
<dbReference type="PROSITE" id="PS50102">
    <property type="entry name" value="RRM"/>
    <property type="match status" value="1"/>
</dbReference>
<dbReference type="Pfam" id="PF02136">
    <property type="entry name" value="NTF2"/>
    <property type="match status" value="1"/>
</dbReference>
<dbReference type="EMBL" id="LR862148">
    <property type="protein sequence ID" value="CAD1830313.1"/>
    <property type="molecule type" value="Genomic_DNA"/>
</dbReference>
<dbReference type="Pfam" id="PF00076">
    <property type="entry name" value="RRM_1"/>
    <property type="match status" value="1"/>
</dbReference>
<dbReference type="GO" id="GO:0005829">
    <property type="term" value="C:cytosol"/>
    <property type="evidence" value="ECO:0007669"/>
    <property type="project" value="TreeGrafter"/>
</dbReference>
<dbReference type="InterPro" id="IPR035979">
    <property type="entry name" value="RBD_domain_sf"/>
</dbReference>
<organism evidence="6">
    <name type="scientific">Ananas comosus var. bracteatus</name>
    <name type="common">red pineapple</name>
    <dbReference type="NCBI Taxonomy" id="296719"/>
    <lineage>
        <taxon>Eukaryota</taxon>
        <taxon>Viridiplantae</taxon>
        <taxon>Streptophyta</taxon>
        <taxon>Embryophyta</taxon>
        <taxon>Tracheophyta</taxon>
        <taxon>Spermatophyta</taxon>
        <taxon>Magnoliopsida</taxon>
        <taxon>Liliopsida</taxon>
        <taxon>Poales</taxon>
        <taxon>Bromeliaceae</taxon>
        <taxon>Bromelioideae</taxon>
        <taxon>Ananas</taxon>
    </lineage>
</organism>
<evidence type="ECO:0000259" key="4">
    <source>
        <dbReference type="PROSITE" id="PS50102"/>
    </source>
</evidence>
<dbReference type="CDD" id="cd00780">
    <property type="entry name" value="NTF2"/>
    <property type="match status" value="1"/>
</dbReference>
<evidence type="ECO:0000313" key="6">
    <source>
        <dbReference type="EMBL" id="CAD1830313.1"/>
    </source>
</evidence>
<accession>A0A6V7PI24</accession>
<proteinExistence type="predicted"/>
<name>A0A6V7PI24_ANACO</name>
<dbReference type="GO" id="GO:1990904">
    <property type="term" value="C:ribonucleoprotein complex"/>
    <property type="evidence" value="ECO:0007669"/>
    <property type="project" value="TreeGrafter"/>
</dbReference>
<dbReference type="InterPro" id="IPR032710">
    <property type="entry name" value="NTF2-like_dom_sf"/>
</dbReference>
<evidence type="ECO:0000259" key="5">
    <source>
        <dbReference type="PROSITE" id="PS50177"/>
    </source>
</evidence>